<dbReference type="RefSeq" id="WP_145399908.1">
    <property type="nucleotide sequence ID" value="NZ_VLKU01000016.1"/>
</dbReference>
<dbReference type="Proteomes" id="UP000316225">
    <property type="component" value="Unassembled WGS sequence"/>
</dbReference>
<keyword evidence="3" id="KW-1185">Reference proteome</keyword>
<evidence type="ECO:0000313" key="3">
    <source>
        <dbReference type="Proteomes" id="UP000316225"/>
    </source>
</evidence>
<dbReference type="InterPro" id="IPR036736">
    <property type="entry name" value="ACP-like_sf"/>
</dbReference>
<dbReference type="PROSITE" id="PS50075">
    <property type="entry name" value="CARRIER"/>
    <property type="match status" value="1"/>
</dbReference>
<organism evidence="2 3">
    <name type="scientific">Paracoccus sulfuroxidans</name>
    <dbReference type="NCBI Taxonomy" id="384678"/>
    <lineage>
        <taxon>Bacteria</taxon>
        <taxon>Pseudomonadati</taxon>
        <taxon>Pseudomonadota</taxon>
        <taxon>Alphaproteobacteria</taxon>
        <taxon>Rhodobacterales</taxon>
        <taxon>Paracoccaceae</taxon>
        <taxon>Paracoccus</taxon>
    </lineage>
</organism>
<name>A0A562N7J8_9RHOB</name>
<protein>
    <submittedName>
        <fullName evidence="2">Phosphopantetheine binding protein</fullName>
    </submittedName>
</protein>
<dbReference type="EMBL" id="VLKU01000016">
    <property type="protein sequence ID" value="TWI28172.1"/>
    <property type="molecule type" value="Genomic_DNA"/>
</dbReference>
<sequence>MATPDKHSLVEFLRAEVAKRTDTDPSKVTERSDLVDLRLSSSEAVLLCCDIEDEFRIEFEPSLVFSTGTLGEFADAIISAQAA</sequence>
<dbReference type="AlphaFoldDB" id="A0A562N7J8"/>
<evidence type="ECO:0000313" key="2">
    <source>
        <dbReference type="EMBL" id="TWI28172.1"/>
    </source>
</evidence>
<proteinExistence type="predicted"/>
<evidence type="ECO:0000259" key="1">
    <source>
        <dbReference type="PROSITE" id="PS50075"/>
    </source>
</evidence>
<dbReference type="Gene3D" id="1.10.1200.10">
    <property type="entry name" value="ACP-like"/>
    <property type="match status" value="1"/>
</dbReference>
<dbReference type="OrthoDB" id="9023404at2"/>
<dbReference type="InterPro" id="IPR009081">
    <property type="entry name" value="PP-bd_ACP"/>
</dbReference>
<comment type="caution">
    <text evidence="2">The sequence shown here is derived from an EMBL/GenBank/DDBJ whole genome shotgun (WGS) entry which is preliminary data.</text>
</comment>
<feature type="domain" description="Carrier" evidence="1">
    <location>
        <begin position="4"/>
        <end position="81"/>
    </location>
</feature>
<dbReference type="Pfam" id="PF00550">
    <property type="entry name" value="PP-binding"/>
    <property type="match status" value="1"/>
</dbReference>
<reference evidence="2 3" key="1">
    <citation type="journal article" date="2015" name="Stand. Genomic Sci.">
        <title>Genomic Encyclopedia of Bacterial and Archaeal Type Strains, Phase III: the genomes of soil and plant-associated and newly described type strains.</title>
        <authorList>
            <person name="Whitman W.B."/>
            <person name="Woyke T."/>
            <person name="Klenk H.P."/>
            <person name="Zhou Y."/>
            <person name="Lilburn T.G."/>
            <person name="Beck B.J."/>
            <person name="De Vos P."/>
            <person name="Vandamme P."/>
            <person name="Eisen J.A."/>
            <person name="Garrity G."/>
            <person name="Hugenholtz P."/>
            <person name="Kyrpides N.C."/>
        </authorList>
    </citation>
    <scope>NUCLEOTIDE SEQUENCE [LARGE SCALE GENOMIC DNA]</scope>
    <source>
        <strain evidence="2 3">CGMCC 1.5364</strain>
    </source>
</reference>
<dbReference type="SUPFAM" id="SSF47336">
    <property type="entry name" value="ACP-like"/>
    <property type="match status" value="1"/>
</dbReference>
<accession>A0A562N7J8</accession>
<gene>
    <name evidence="2" type="ORF">IQ24_03789</name>
</gene>